<proteinExistence type="predicted"/>
<dbReference type="STRING" id="749414.SBI_00611"/>
<protein>
    <submittedName>
        <fullName evidence="2">Uncharacterized protein</fullName>
    </submittedName>
</protein>
<gene>
    <name evidence="2" type="ordered locus">SBI_00611</name>
</gene>
<sequence length="74" mass="7766">MIAAVVEESGAHGFLERLDQRGGRPAAERGGVVETETASQHRSHLEEAQRAGLQGPGIRANPPLPVRATEAISA</sequence>
<evidence type="ECO:0000313" key="3">
    <source>
        <dbReference type="Proteomes" id="UP000000377"/>
    </source>
</evidence>
<evidence type="ECO:0000256" key="1">
    <source>
        <dbReference type="SAM" id="MobiDB-lite"/>
    </source>
</evidence>
<keyword evidence="3" id="KW-1185">Reference proteome</keyword>
<dbReference type="KEGG" id="sbh:SBI_00611"/>
<dbReference type="PATRIC" id="fig|749414.3.peg.627"/>
<accession>D7C278</accession>
<feature type="region of interest" description="Disordered" evidence="1">
    <location>
        <begin position="1"/>
        <end position="74"/>
    </location>
</feature>
<dbReference type="AlphaFoldDB" id="D7C278"/>
<evidence type="ECO:0000313" key="2">
    <source>
        <dbReference type="EMBL" id="ADI03732.1"/>
    </source>
</evidence>
<organism evidence="2 3">
    <name type="scientific">Streptomyces bingchenggensis (strain BCW-1)</name>
    <dbReference type="NCBI Taxonomy" id="749414"/>
    <lineage>
        <taxon>Bacteria</taxon>
        <taxon>Bacillati</taxon>
        <taxon>Actinomycetota</taxon>
        <taxon>Actinomycetes</taxon>
        <taxon>Kitasatosporales</taxon>
        <taxon>Streptomycetaceae</taxon>
        <taxon>Streptomyces</taxon>
    </lineage>
</organism>
<reference evidence="2 3" key="1">
    <citation type="journal article" date="2010" name="J. Bacteriol.">
        <title>Genome sequence of the milbemycin-producing bacterium Streptomyces bingchenggensis.</title>
        <authorList>
            <person name="Wang X.J."/>
            <person name="Yan Y.J."/>
            <person name="Zhang B."/>
            <person name="An J."/>
            <person name="Wang J.J."/>
            <person name="Tian J."/>
            <person name="Jiang L."/>
            <person name="Chen Y.H."/>
            <person name="Huang S.X."/>
            <person name="Yin M."/>
            <person name="Zhang J."/>
            <person name="Gao A.L."/>
            <person name="Liu C.X."/>
            <person name="Zhu Z.X."/>
            <person name="Xiang W.S."/>
        </authorList>
    </citation>
    <scope>NUCLEOTIDE SEQUENCE [LARGE SCALE GENOMIC DNA]</scope>
    <source>
        <strain evidence="2 3">BCW-1</strain>
    </source>
</reference>
<dbReference type="EMBL" id="CP002047">
    <property type="protein sequence ID" value="ADI03732.1"/>
    <property type="molecule type" value="Genomic_DNA"/>
</dbReference>
<dbReference type="Proteomes" id="UP000000377">
    <property type="component" value="Chromosome"/>
</dbReference>
<name>D7C278_STRBB</name>
<dbReference type="HOGENOM" id="CLU_2686113_0_0_11"/>